<keyword evidence="1" id="KW-0472">Membrane</keyword>
<sequence>MGNSSPLIFFFFIFLCILFIVYKQGQLSSSLDQLNTRISLLESIIEKSGHELRSKEEEIALIKKMVLEKEETNAFNQNKRLDLNQEWIPALKNELWTFISKISNTSKISEVSLMTFNTSGTIVEKLQRSATPFIKVVYKSAIPYIMKMSKWFLSVLVGLFQFCLNFARNLLDL</sequence>
<dbReference type="Proteomes" id="UP000265566">
    <property type="component" value="Chromosome 2"/>
</dbReference>
<dbReference type="Gramene" id="rna9228">
    <property type="protein sequence ID" value="RHN73416.1"/>
    <property type="gene ID" value="gene9228"/>
</dbReference>
<accession>A0A396J5L1</accession>
<gene>
    <name evidence="2" type="ORF">MtrunA17_Chr2g0298251</name>
</gene>
<evidence type="ECO:0008006" key="3">
    <source>
        <dbReference type="Google" id="ProtNLM"/>
    </source>
</evidence>
<proteinExistence type="predicted"/>
<organism evidence="2">
    <name type="scientific">Medicago truncatula</name>
    <name type="common">Barrel medic</name>
    <name type="synonym">Medicago tribuloides</name>
    <dbReference type="NCBI Taxonomy" id="3880"/>
    <lineage>
        <taxon>Eukaryota</taxon>
        <taxon>Viridiplantae</taxon>
        <taxon>Streptophyta</taxon>
        <taxon>Embryophyta</taxon>
        <taxon>Tracheophyta</taxon>
        <taxon>Spermatophyta</taxon>
        <taxon>Magnoliopsida</taxon>
        <taxon>eudicotyledons</taxon>
        <taxon>Gunneridae</taxon>
        <taxon>Pentapetalae</taxon>
        <taxon>rosids</taxon>
        <taxon>fabids</taxon>
        <taxon>Fabales</taxon>
        <taxon>Fabaceae</taxon>
        <taxon>Papilionoideae</taxon>
        <taxon>50 kb inversion clade</taxon>
        <taxon>NPAAA clade</taxon>
        <taxon>Hologalegina</taxon>
        <taxon>IRL clade</taxon>
        <taxon>Trifolieae</taxon>
        <taxon>Medicago</taxon>
    </lineage>
</organism>
<feature type="transmembrane region" description="Helical" evidence="1">
    <location>
        <begin position="151"/>
        <end position="171"/>
    </location>
</feature>
<feature type="transmembrane region" description="Helical" evidence="1">
    <location>
        <begin position="6"/>
        <end position="22"/>
    </location>
</feature>
<dbReference type="OrthoDB" id="1435327at2759"/>
<dbReference type="EMBL" id="PSQE01000002">
    <property type="protein sequence ID" value="RHN73416.1"/>
    <property type="molecule type" value="Genomic_DNA"/>
</dbReference>
<evidence type="ECO:0000313" key="2">
    <source>
        <dbReference type="EMBL" id="RHN73416.1"/>
    </source>
</evidence>
<reference evidence="2" key="1">
    <citation type="journal article" date="2018" name="Nat. Plants">
        <title>Whole-genome landscape of Medicago truncatula symbiotic genes.</title>
        <authorList>
            <person name="Pecrix Y."/>
            <person name="Gamas P."/>
            <person name="Carrere S."/>
        </authorList>
    </citation>
    <scope>NUCLEOTIDE SEQUENCE</scope>
    <source>
        <tissue evidence="2">Leaves</tissue>
    </source>
</reference>
<keyword evidence="1" id="KW-1133">Transmembrane helix</keyword>
<name>A0A396J5L1_MEDTR</name>
<protein>
    <recommendedName>
        <fullName evidence="3">Transmembrane protein</fullName>
    </recommendedName>
</protein>
<keyword evidence="1" id="KW-0812">Transmembrane</keyword>
<comment type="caution">
    <text evidence="2">The sequence shown here is derived from an EMBL/GenBank/DDBJ whole genome shotgun (WGS) entry which is preliminary data.</text>
</comment>
<dbReference type="AlphaFoldDB" id="A0A396J5L1"/>
<evidence type="ECO:0000256" key="1">
    <source>
        <dbReference type="SAM" id="Phobius"/>
    </source>
</evidence>